<dbReference type="EMBL" id="BMLQ01000003">
    <property type="protein sequence ID" value="GGO44312.1"/>
    <property type="molecule type" value="Genomic_DNA"/>
</dbReference>
<keyword evidence="3" id="KW-1185">Reference proteome</keyword>
<protein>
    <submittedName>
        <fullName evidence="2">Uncharacterized protein</fullName>
    </submittedName>
</protein>
<gene>
    <name evidence="2" type="ORF">GCM10010977_14440</name>
</gene>
<sequence>MPSAAGSAAAFTASSVDTEAPAPVEAGAGGSVVADAGTATAGAATSPAVRTPASKDFLDCSDM</sequence>
<dbReference type="Proteomes" id="UP000642509">
    <property type="component" value="Unassembled WGS sequence"/>
</dbReference>
<evidence type="ECO:0000313" key="3">
    <source>
        <dbReference type="Proteomes" id="UP000642509"/>
    </source>
</evidence>
<organism evidence="2 3">
    <name type="scientific">Citricoccus zhacaiensis</name>
    <dbReference type="NCBI Taxonomy" id="489142"/>
    <lineage>
        <taxon>Bacteria</taxon>
        <taxon>Bacillati</taxon>
        <taxon>Actinomycetota</taxon>
        <taxon>Actinomycetes</taxon>
        <taxon>Micrococcales</taxon>
        <taxon>Micrococcaceae</taxon>
        <taxon>Citricoccus</taxon>
    </lineage>
</organism>
<comment type="caution">
    <text evidence="2">The sequence shown here is derived from an EMBL/GenBank/DDBJ whole genome shotgun (WGS) entry which is preliminary data.</text>
</comment>
<feature type="region of interest" description="Disordered" evidence="1">
    <location>
        <begin position="1"/>
        <end position="63"/>
    </location>
</feature>
<name>A0ABQ2LXT0_9MICC</name>
<evidence type="ECO:0000256" key="1">
    <source>
        <dbReference type="SAM" id="MobiDB-lite"/>
    </source>
</evidence>
<feature type="compositionally biased region" description="Low complexity" evidence="1">
    <location>
        <begin position="1"/>
        <end position="49"/>
    </location>
</feature>
<reference evidence="3" key="1">
    <citation type="journal article" date="2019" name="Int. J. Syst. Evol. Microbiol.">
        <title>The Global Catalogue of Microorganisms (GCM) 10K type strain sequencing project: providing services to taxonomists for standard genome sequencing and annotation.</title>
        <authorList>
            <consortium name="The Broad Institute Genomics Platform"/>
            <consortium name="The Broad Institute Genome Sequencing Center for Infectious Disease"/>
            <person name="Wu L."/>
            <person name="Ma J."/>
        </authorList>
    </citation>
    <scope>NUCLEOTIDE SEQUENCE [LARGE SCALE GENOMIC DNA]</scope>
    <source>
        <strain evidence="3">CGMCC 1.7064</strain>
    </source>
</reference>
<evidence type="ECO:0000313" key="2">
    <source>
        <dbReference type="EMBL" id="GGO44312.1"/>
    </source>
</evidence>
<accession>A0ABQ2LXT0</accession>
<proteinExistence type="predicted"/>